<dbReference type="AlphaFoldDB" id="A0A8T0D608"/>
<dbReference type="Proteomes" id="UP000699462">
    <property type="component" value="Unassembled WGS sequence"/>
</dbReference>
<name>A0A8T0D608_9TREM</name>
<feature type="compositionally biased region" description="Basic residues" evidence="1">
    <location>
        <begin position="136"/>
        <end position="145"/>
    </location>
</feature>
<feature type="region of interest" description="Disordered" evidence="1">
    <location>
        <begin position="128"/>
        <end position="152"/>
    </location>
</feature>
<evidence type="ECO:0000313" key="3">
    <source>
        <dbReference type="Proteomes" id="UP000699462"/>
    </source>
</evidence>
<reference evidence="2 3" key="1">
    <citation type="submission" date="2019-07" db="EMBL/GenBank/DDBJ databases">
        <title>Annotation for the trematode Paragonimus westermani.</title>
        <authorList>
            <person name="Choi Y.-J."/>
        </authorList>
    </citation>
    <scope>NUCLEOTIDE SEQUENCE [LARGE SCALE GENOMIC DNA]</scope>
    <source>
        <strain evidence="2">180907_Pwestermani</strain>
    </source>
</reference>
<comment type="caution">
    <text evidence="2">The sequence shown here is derived from an EMBL/GenBank/DDBJ whole genome shotgun (WGS) entry which is preliminary data.</text>
</comment>
<evidence type="ECO:0000256" key="1">
    <source>
        <dbReference type="SAM" id="MobiDB-lite"/>
    </source>
</evidence>
<dbReference type="OrthoDB" id="10459504at2759"/>
<protein>
    <submittedName>
        <fullName evidence="2">Uncharacterized protein</fullName>
    </submittedName>
</protein>
<gene>
    <name evidence="2" type="ORF">P879_11456</name>
</gene>
<proteinExistence type="predicted"/>
<organism evidence="2 3">
    <name type="scientific">Paragonimus westermani</name>
    <dbReference type="NCBI Taxonomy" id="34504"/>
    <lineage>
        <taxon>Eukaryota</taxon>
        <taxon>Metazoa</taxon>
        <taxon>Spiralia</taxon>
        <taxon>Lophotrochozoa</taxon>
        <taxon>Platyhelminthes</taxon>
        <taxon>Trematoda</taxon>
        <taxon>Digenea</taxon>
        <taxon>Plagiorchiida</taxon>
        <taxon>Troglotremata</taxon>
        <taxon>Troglotrematidae</taxon>
        <taxon>Paragonimus</taxon>
    </lineage>
</organism>
<accession>A0A8T0D608</accession>
<dbReference type="EMBL" id="JTDF01015198">
    <property type="protein sequence ID" value="KAF8563002.1"/>
    <property type="molecule type" value="Genomic_DNA"/>
</dbReference>
<keyword evidence="3" id="KW-1185">Reference proteome</keyword>
<feature type="non-terminal residue" evidence="2">
    <location>
        <position position="152"/>
    </location>
</feature>
<sequence length="152" mass="17060">AVVSSSLSGILRIYPKASRLKRENVSRLTASLSSLAVTNHETTRGFKTKPTDHSNIPEDKCVIMHEGFGKLTSCLRSIVLIKHDNIVIPGGPLRAIVYLKVRKPSYLMEVKLTIEQFHSFQTSKTAISNRENVSGHGHRNSRQIRKSTDEYM</sequence>
<evidence type="ECO:0000313" key="2">
    <source>
        <dbReference type="EMBL" id="KAF8563002.1"/>
    </source>
</evidence>